<reference evidence="1" key="1">
    <citation type="submission" date="2022-07" db="EMBL/GenBank/DDBJ databases">
        <title>Draft genome sequence of Zalerion maritima ATCC 34329, a (micro)plastics degrading marine fungus.</title>
        <authorList>
            <person name="Paco A."/>
            <person name="Goncalves M.F.M."/>
            <person name="Rocha-Santos T.A.P."/>
            <person name="Alves A."/>
        </authorList>
    </citation>
    <scope>NUCLEOTIDE SEQUENCE</scope>
    <source>
        <strain evidence="1">ATCC 34329</strain>
    </source>
</reference>
<evidence type="ECO:0000313" key="1">
    <source>
        <dbReference type="EMBL" id="KAJ2896509.1"/>
    </source>
</evidence>
<keyword evidence="2" id="KW-1185">Reference proteome</keyword>
<evidence type="ECO:0000313" key="2">
    <source>
        <dbReference type="Proteomes" id="UP001201980"/>
    </source>
</evidence>
<dbReference type="SMART" id="SM00753">
    <property type="entry name" value="PAM"/>
    <property type="match status" value="1"/>
</dbReference>
<accession>A0AAD5WQC1</accession>
<comment type="caution">
    <text evidence="1">The sequence shown here is derived from an EMBL/GenBank/DDBJ whole genome shotgun (WGS) entry which is preliminary data.</text>
</comment>
<dbReference type="GO" id="GO:0003723">
    <property type="term" value="F:RNA binding"/>
    <property type="evidence" value="ECO:0007669"/>
    <property type="project" value="InterPro"/>
</dbReference>
<sequence>MATTTQFLSEVRNAIHSQDGDRLAALLRAEPPVDRIYFTMGKELQSQFQRDSKVLETLISKSIPEEDDVPEERGTAWPSFTAFLAEYLAYWRDADFEDLIQTHTRLSGLVTSCASALSHPAYGSIMLMTSIYLSRSIATLTGTLHTRPDLVSILDSRLRSTDEEEKSVVEMTAEIITKIFTTCLNDRSSTRFAPPKGKKTAVYQLANLVLKLLFMSKKTRPAQQIFTQLATLSPPLKYYPASQRVTYLYYLGRFNFVNNHFVRAAAALESSYLQTPAKFTKHRTAILTYLVPSNLLVGRLPTRALLSRPEAAHLAPIFSPLGQAIKLGSFVLLSAALAEHSDFLFSHGLLLVLNTRLRPIIWRSLARRTFQLTWTKDSGPGLMETDGPRRAATLSVADLVTTAAYQQKILEGYVPLPSAQQALSKPHPKPAGINPVYLRAVSKAAMTGELKASSTLVPPAGGRPKKLRPLEGVLNGNMAVTTEHVEMLLAGLVQMGWLRGYMALAQGKFAVSGVKAKNGDAVAAGWPGVWEVVGEKVGVAKGGGNGGGGGFGGFGGAKGGKAKGTSIEVNVPGWIVGEP</sequence>
<dbReference type="PANTHER" id="PTHR12732">
    <property type="entry name" value="UNCHARACTERIZED PROTEASOME COMPONENT REGION PCI-CONTAINING"/>
    <property type="match status" value="1"/>
</dbReference>
<dbReference type="EMBL" id="JAKWBI020000328">
    <property type="protein sequence ID" value="KAJ2896509.1"/>
    <property type="molecule type" value="Genomic_DNA"/>
</dbReference>
<organism evidence="1 2">
    <name type="scientific">Zalerion maritima</name>
    <dbReference type="NCBI Taxonomy" id="339359"/>
    <lineage>
        <taxon>Eukaryota</taxon>
        <taxon>Fungi</taxon>
        <taxon>Dikarya</taxon>
        <taxon>Ascomycota</taxon>
        <taxon>Pezizomycotina</taxon>
        <taxon>Sordariomycetes</taxon>
        <taxon>Lulworthiomycetidae</taxon>
        <taxon>Lulworthiales</taxon>
        <taxon>Lulworthiaceae</taxon>
        <taxon>Zalerion</taxon>
    </lineage>
</organism>
<dbReference type="Proteomes" id="UP001201980">
    <property type="component" value="Unassembled WGS sequence"/>
</dbReference>
<name>A0AAD5WQC1_9PEZI</name>
<dbReference type="InterPro" id="IPR045114">
    <property type="entry name" value="Csn12-like"/>
</dbReference>
<proteinExistence type="predicted"/>
<protein>
    <submittedName>
        <fullName evidence="1">PCI domain-containing protein</fullName>
    </submittedName>
</protein>
<dbReference type="GO" id="GO:0003690">
    <property type="term" value="F:double-stranded DNA binding"/>
    <property type="evidence" value="ECO:0007669"/>
    <property type="project" value="InterPro"/>
</dbReference>
<gene>
    <name evidence="1" type="ORF">MKZ38_005462</name>
</gene>
<dbReference type="AlphaFoldDB" id="A0AAD5WQC1"/>
<dbReference type="PANTHER" id="PTHR12732:SF8">
    <property type="entry name" value="NUCLEAR MRNA EXPORT PROTEIN THP1"/>
    <property type="match status" value="1"/>
</dbReference>